<evidence type="ECO:0000313" key="2">
    <source>
        <dbReference type="EnsemblPlants" id="AES61127"/>
    </source>
</evidence>
<proteinExistence type="predicted"/>
<reference evidence="2" key="3">
    <citation type="submission" date="2015-04" db="UniProtKB">
        <authorList>
            <consortium name="EnsemblPlants"/>
        </authorList>
    </citation>
    <scope>IDENTIFICATION</scope>
    <source>
        <strain evidence="2">cv. Jemalong A17</strain>
    </source>
</reference>
<dbReference type="EnsemblPlants" id="AES61127">
    <property type="protein sequence ID" value="AES61127"/>
    <property type="gene ID" value="MTR_1g079220"/>
</dbReference>
<dbReference type="Proteomes" id="UP000002051">
    <property type="component" value="Unassembled WGS sequence"/>
</dbReference>
<dbReference type="HOGENOM" id="CLU_2658156_0_0_1"/>
<reference evidence="1 3" key="2">
    <citation type="journal article" date="2014" name="BMC Genomics">
        <title>An improved genome release (version Mt4.0) for the model legume Medicago truncatula.</title>
        <authorList>
            <person name="Tang H."/>
            <person name="Krishnakumar V."/>
            <person name="Bidwell S."/>
            <person name="Rosen B."/>
            <person name="Chan A."/>
            <person name="Zhou S."/>
            <person name="Gentzbittel L."/>
            <person name="Childs K.L."/>
            <person name="Yandell M."/>
            <person name="Gundlach H."/>
            <person name="Mayer K.F."/>
            <person name="Schwartz D.C."/>
            <person name="Town C.D."/>
        </authorList>
    </citation>
    <scope>GENOME REANNOTATION</scope>
    <source>
        <strain evidence="2 3">cv. Jemalong A17</strain>
    </source>
</reference>
<gene>
    <name evidence="1" type="ordered locus">MTR_1g079220</name>
</gene>
<dbReference type="Pfam" id="PF14299">
    <property type="entry name" value="PP2"/>
    <property type="match status" value="1"/>
</dbReference>
<accession>A0A0C3UPU0</accession>
<keyword evidence="3" id="KW-1185">Reference proteome</keyword>
<dbReference type="EMBL" id="CM001217">
    <property type="protein sequence ID" value="AES61127.2"/>
    <property type="molecule type" value="Genomic_DNA"/>
</dbReference>
<protein>
    <submittedName>
        <fullName evidence="1">Phloem protein</fullName>
    </submittedName>
</protein>
<organism evidence="1 3">
    <name type="scientific">Medicago truncatula</name>
    <name type="common">Barrel medic</name>
    <name type="synonym">Medicago tribuloides</name>
    <dbReference type="NCBI Taxonomy" id="3880"/>
    <lineage>
        <taxon>Eukaryota</taxon>
        <taxon>Viridiplantae</taxon>
        <taxon>Streptophyta</taxon>
        <taxon>Embryophyta</taxon>
        <taxon>Tracheophyta</taxon>
        <taxon>Spermatophyta</taxon>
        <taxon>Magnoliopsida</taxon>
        <taxon>eudicotyledons</taxon>
        <taxon>Gunneridae</taxon>
        <taxon>Pentapetalae</taxon>
        <taxon>rosids</taxon>
        <taxon>fabids</taxon>
        <taxon>Fabales</taxon>
        <taxon>Fabaceae</taxon>
        <taxon>Papilionoideae</taxon>
        <taxon>50 kb inversion clade</taxon>
        <taxon>NPAAA clade</taxon>
        <taxon>Hologalegina</taxon>
        <taxon>IRL clade</taxon>
        <taxon>Trifolieae</taxon>
        <taxon>Medicago</taxon>
    </lineage>
</organism>
<name>G7I5K6_MEDTR</name>
<reference evidence="1 3" key="1">
    <citation type="journal article" date="2011" name="Nature">
        <title>The Medicago genome provides insight into the evolution of rhizobial symbioses.</title>
        <authorList>
            <person name="Young N.D."/>
            <person name="Debelle F."/>
            <person name="Oldroyd G.E."/>
            <person name="Geurts R."/>
            <person name="Cannon S.B."/>
            <person name="Udvardi M.K."/>
            <person name="Benedito V.A."/>
            <person name="Mayer K.F."/>
            <person name="Gouzy J."/>
            <person name="Schoof H."/>
            <person name="Van de Peer Y."/>
            <person name="Proost S."/>
            <person name="Cook D.R."/>
            <person name="Meyers B.C."/>
            <person name="Spannagl M."/>
            <person name="Cheung F."/>
            <person name="De Mita S."/>
            <person name="Krishnakumar V."/>
            <person name="Gundlach H."/>
            <person name="Zhou S."/>
            <person name="Mudge J."/>
            <person name="Bharti A.K."/>
            <person name="Murray J.D."/>
            <person name="Naoumkina M.A."/>
            <person name="Rosen B."/>
            <person name="Silverstein K.A."/>
            <person name="Tang H."/>
            <person name="Rombauts S."/>
            <person name="Zhao P.X."/>
            <person name="Zhou P."/>
            <person name="Barbe V."/>
            <person name="Bardou P."/>
            <person name="Bechner M."/>
            <person name="Bellec A."/>
            <person name="Berger A."/>
            <person name="Berges H."/>
            <person name="Bidwell S."/>
            <person name="Bisseling T."/>
            <person name="Choisne N."/>
            <person name="Couloux A."/>
            <person name="Denny R."/>
            <person name="Deshpande S."/>
            <person name="Dai X."/>
            <person name="Doyle J.J."/>
            <person name="Dudez A.M."/>
            <person name="Farmer A.D."/>
            <person name="Fouteau S."/>
            <person name="Franken C."/>
            <person name="Gibelin C."/>
            <person name="Gish J."/>
            <person name="Goldstein S."/>
            <person name="Gonzalez A.J."/>
            <person name="Green P.J."/>
            <person name="Hallab A."/>
            <person name="Hartog M."/>
            <person name="Hua A."/>
            <person name="Humphray S.J."/>
            <person name="Jeong D.H."/>
            <person name="Jing Y."/>
            <person name="Jocker A."/>
            <person name="Kenton S.M."/>
            <person name="Kim D.J."/>
            <person name="Klee K."/>
            <person name="Lai H."/>
            <person name="Lang C."/>
            <person name="Lin S."/>
            <person name="Macmil S.L."/>
            <person name="Magdelenat G."/>
            <person name="Matthews L."/>
            <person name="McCorrison J."/>
            <person name="Monaghan E.L."/>
            <person name="Mun J.H."/>
            <person name="Najar F.Z."/>
            <person name="Nicholson C."/>
            <person name="Noirot C."/>
            <person name="O'Bleness M."/>
            <person name="Paule C.R."/>
            <person name="Poulain J."/>
            <person name="Prion F."/>
            <person name="Qin B."/>
            <person name="Qu C."/>
            <person name="Retzel E.F."/>
            <person name="Riddle C."/>
            <person name="Sallet E."/>
            <person name="Samain S."/>
            <person name="Samson N."/>
            <person name="Sanders I."/>
            <person name="Saurat O."/>
            <person name="Scarpelli C."/>
            <person name="Schiex T."/>
            <person name="Segurens B."/>
            <person name="Severin A.J."/>
            <person name="Sherrier D.J."/>
            <person name="Shi R."/>
            <person name="Sims S."/>
            <person name="Singer S.R."/>
            <person name="Sinharoy S."/>
            <person name="Sterck L."/>
            <person name="Viollet A."/>
            <person name="Wang B.B."/>
            <person name="Wang K."/>
            <person name="Wang M."/>
            <person name="Wang X."/>
            <person name="Warfsmann J."/>
            <person name="Weissenbach J."/>
            <person name="White D.D."/>
            <person name="White J.D."/>
            <person name="Wiley G.B."/>
            <person name="Wincker P."/>
            <person name="Xing Y."/>
            <person name="Yang L."/>
            <person name="Yao Z."/>
            <person name="Ying F."/>
            <person name="Zhai J."/>
            <person name="Zhou L."/>
            <person name="Zuber A."/>
            <person name="Denarie J."/>
            <person name="Dixon R.A."/>
            <person name="May G.D."/>
            <person name="Schwartz D.C."/>
            <person name="Rogers J."/>
            <person name="Quetier F."/>
            <person name="Town C.D."/>
            <person name="Roe B.A."/>
        </authorList>
    </citation>
    <scope>NUCLEOTIDE SEQUENCE [LARGE SCALE GENOMIC DNA]</scope>
    <source>
        <strain evidence="1">A17</strain>
        <strain evidence="2 3">cv. Jemalong A17</strain>
    </source>
</reference>
<dbReference type="AlphaFoldDB" id="G7I5K6"/>
<evidence type="ECO:0000313" key="1">
    <source>
        <dbReference type="EMBL" id="AES61127.2"/>
    </source>
</evidence>
<dbReference type="InterPro" id="IPR025886">
    <property type="entry name" value="PP2-like"/>
</dbReference>
<sequence>MIDAEGFQNCPMELSVGVGGGHSSTKTSFLDPNVEGRQHNRVVVSQRPNVRSDGWLEIEIGEFFNSWPRRRSPDEC</sequence>
<accession>G7I5K6</accession>
<evidence type="ECO:0000313" key="3">
    <source>
        <dbReference type="Proteomes" id="UP000002051"/>
    </source>
</evidence>